<organism evidence="5 6">
    <name type="scientific">Dactylosporangium cerinum</name>
    <dbReference type="NCBI Taxonomy" id="1434730"/>
    <lineage>
        <taxon>Bacteria</taxon>
        <taxon>Bacillati</taxon>
        <taxon>Actinomycetota</taxon>
        <taxon>Actinomycetes</taxon>
        <taxon>Micromonosporales</taxon>
        <taxon>Micromonosporaceae</taxon>
        <taxon>Dactylosporangium</taxon>
    </lineage>
</organism>
<dbReference type="InterPro" id="IPR011330">
    <property type="entry name" value="Glyco_hydro/deAcase_b/a-brl"/>
</dbReference>
<keyword evidence="1" id="KW-0479">Metal-binding</keyword>
<dbReference type="PANTHER" id="PTHR10587:SF133">
    <property type="entry name" value="CHITIN DEACETYLASE 1-RELATED"/>
    <property type="match status" value="1"/>
</dbReference>
<keyword evidence="2 5" id="KW-0378">Hydrolase</keyword>
<gene>
    <name evidence="5" type="ORF">ACFPIJ_51105</name>
</gene>
<comment type="caution">
    <text evidence="5">The sequence shown here is derived from an EMBL/GenBank/DDBJ whole genome shotgun (WGS) entry which is preliminary data.</text>
</comment>
<reference evidence="6" key="1">
    <citation type="journal article" date="2019" name="Int. J. Syst. Evol. Microbiol.">
        <title>The Global Catalogue of Microorganisms (GCM) 10K type strain sequencing project: providing services to taxonomists for standard genome sequencing and annotation.</title>
        <authorList>
            <consortium name="The Broad Institute Genomics Platform"/>
            <consortium name="The Broad Institute Genome Sequencing Center for Infectious Disease"/>
            <person name="Wu L."/>
            <person name="Ma J."/>
        </authorList>
    </citation>
    <scope>NUCLEOTIDE SEQUENCE [LARGE SCALE GENOMIC DNA]</scope>
    <source>
        <strain evidence="6">CGMCC 4.7152</strain>
    </source>
</reference>
<evidence type="ECO:0000256" key="2">
    <source>
        <dbReference type="ARBA" id="ARBA00022801"/>
    </source>
</evidence>
<dbReference type="CDD" id="cd10917">
    <property type="entry name" value="CE4_NodB_like_6s_7s"/>
    <property type="match status" value="1"/>
</dbReference>
<dbReference type="Gene3D" id="3.20.20.370">
    <property type="entry name" value="Glycoside hydrolase/deacetylase"/>
    <property type="match status" value="1"/>
</dbReference>
<dbReference type="PROSITE" id="PS51677">
    <property type="entry name" value="NODB"/>
    <property type="match status" value="1"/>
</dbReference>
<name>A0ABV9WEG7_9ACTN</name>
<protein>
    <submittedName>
        <fullName evidence="5">Polysaccharide deacetylase family protein</fullName>
        <ecNumber evidence="5">3.-.-.-</ecNumber>
    </submittedName>
</protein>
<dbReference type="InterPro" id="IPR002509">
    <property type="entry name" value="NODB_dom"/>
</dbReference>
<dbReference type="GO" id="GO:0016787">
    <property type="term" value="F:hydrolase activity"/>
    <property type="evidence" value="ECO:0007669"/>
    <property type="project" value="UniProtKB-KW"/>
</dbReference>
<feature type="domain" description="NodB homology" evidence="4">
    <location>
        <begin position="1"/>
        <end position="164"/>
    </location>
</feature>
<evidence type="ECO:0000256" key="3">
    <source>
        <dbReference type="SAM" id="MobiDB-lite"/>
    </source>
</evidence>
<evidence type="ECO:0000313" key="5">
    <source>
        <dbReference type="EMBL" id="MFC5006156.1"/>
    </source>
</evidence>
<dbReference type="EC" id="3.-.-.-" evidence="5"/>
<evidence type="ECO:0000259" key="4">
    <source>
        <dbReference type="PROSITE" id="PS51677"/>
    </source>
</evidence>
<evidence type="ECO:0000313" key="6">
    <source>
        <dbReference type="Proteomes" id="UP001595912"/>
    </source>
</evidence>
<dbReference type="Proteomes" id="UP001595912">
    <property type="component" value="Unassembled WGS sequence"/>
</dbReference>
<feature type="compositionally biased region" description="Basic and acidic residues" evidence="3">
    <location>
        <begin position="60"/>
        <end position="76"/>
    </location>
</feature>
<dbReference type="InterPro" id="IPR050248">
    <property type="entry name" value="Polysacc_deacetylase_ArnD"/>
</dbReference>
<dbReference type="RefSeq" id="WP_380126763.1">
    <property type="nucleotide sequence ID" value="NZ_JBHSIU010000092.1"/>
</dbReference>
<feature type="region of interest" description="Disordered" evidence="3">
    <location>
        <begin position="60"/>
        <end position="81"/>
    </location>
</feature>
<dbReference type="PANTHER" id="PTHR10587">
    <property type="entry name" value="GLYCOSYL TRANSFERASE-RELATED"/>
    <property type="match status" value="1"/>
</dbReference>
<sequence length="164" mass="17982">MDLLAQHHIKATFCMVGRQVAAHAALVQRMVAEGHTLCNHTWSHDEMLPSRPADRIRTELQTHQRRDPRGHTRRADPLLPCPGGNFSSQVVSIAAGMGMTSIYWSVDPQDWRGPGVQSIIHNVLTNTRPGSIVLLHDGAGPQTVTALYRSPLRVGMAQKSPGLT</sequence>
<dbReference type="Pfam" id="PF01522">
    <property type="entry name" value="Polysacc_deac_1"/>
    <property type="match status" value="1"/>
</dbReference>
<dbReference type="EMBL" id="JBHSIU010000092">
    <property type="protein sequence ID" value="MFC5006156.1"/>
    <property type="molecule type" value="Genomic_DNA"/>
</dbReference>
<accession>A0ABV9WEG7</accession>
<keyword evidence="6" id="KW-1185">Reference proteome</keyword>
<evidence type="ECO:0000256" key="1">
    <source>
        <dbReference type="ARBA" id="ARBA00022723"/>
    </source>
</evidence>
<proteinExistence type="predicted"/>
<dbReference type="SUPFAM" id="SSF88713">
    <property type="entry name" value="Glycoside hydrolase/deacetylase"/>
    <property type="match status" value="1"/>
</dbReference>